<dbReference type="Gramene" id="PHT77675">
    <property type="protein sequence ID" value="PHT77675"/>
    <property type="gene ID" value="T459_15727"/>
</dbReference>
<organism evidence="7 8">
    <name type="scientific">Capsicum annuum</name>
    <name type="common">Capsicum pepper</name>
    <dbReference type="NCBI Taxonomy" id="4072"/>
    <lineage>
        <taxon>Eukaryota</taxon>
        <taxon>Viridiplantae</taxon>
        <taxon>Streptophyta</taxon>
        <taxon>Embryophyta</taxon>
        <taxon>Tracheophyta</taxon>
        <taxon>Spermatophyta</taxon>
        <taxon>Magnoliopsida</taxon>
        <taxon>eudicotyledons</taxon>
        <taxon>Gunneridae</taxon>
        <taxon>Pentapetalae</taxon>
        <taxon>asterids</taxon>
        <taxon>lamiids</taxon>
        <taxon>Solanales</taxon>
        <taxon>Solanaceae</taxon>
        <taxon>Solanoideae</taxon>
        <taxon>Capsiceae</taxon>
        <taxon>Capsicum</taxon>
    </lineage>
</organism>
<dbReference type="AlphaFoldDB" id="A0A2G2Z737"/>
<dbReference type="Proteomes" id="UP000222542">
    <property type="component" value="Unassembled WGS sequence"/>
</dbReference>
<dbReference type="InterPro" id="IPR036388">
    <property type="entry name" value="WH-like_DNA-bd_sf"/>
</dbReference>
<evidence type="ECO:0000256" key="4">
    <source>
        <dbReference type="ARBA" id="ARBA00022840"/>
    </source>
</evidence>
<evidence type="ECO:0000259" key="5">
    <source>
        <dbReference type="Pfam" id="PF23559"/>
    </source>
</evidence>
<dbReference type="Pfam" id="PF23598">
    <property type="entry name" value="LRR_14"/>
    <property type="match status" value="1"/>
</dbReference>
<reference evidence="7 8" key="1">
    <citation type="journal article" date="2014" name="Nat. Genet.">
        <title>Genome sequence of the hot pepper provides insights into the evolution of pungency in Capsicum species.</title>
        <authorList>
            <person name="Kim S."/>
            <person name="Park M."/>
            <person name="Yeom S.I."/>
            <person name="Kim Y.M."/>
            <person name="Lee J.M."/>
            <person name="Lee H.A."/>
            <person name="Seo E."/>
            <person name="Choi J."/>
            <person name="Cheong K."/>
            <person name="Kim K.T."/>
            <person name="Jung K."/>
            <person name="Lee G.W."/>
            <person name="Oh S.K."/>
            <person name="Bae C."/>
            <person name="Kim S.B."/>
            <person name="Lee H.Y."/>
            <person name="Kim S.Y."/>
            <person name="Kim M.S."/>
            <person name="Kang B.C."/>
            <person name="Jo Y.D."/>
            <person name="Yang H.B."/>
            <person name="Jeong H.J."/>
            <person name="Kang W.H."/>
            <person name="Kwon J.K."/>
            <person name="Shin C."/>
            <person name="Lim J.Y."/>
            <person name="Park J.H."/>
            <person name="Huh J.H."/>
            <person name="Kim J.S."/>
            <person name="Kim B.D."/>
            <person name="Cohen O."/>
            <person name="Paran I."/>
            <person name="Suh M.C."/>
            <person name="Lee S.B."/>
            <person name="Kim Y.K."/>
            <person name="Shin Y."/>
            <person name="Noh S.J."/>
            <person name="Park J."/>
            <person name="Seo Y.S."/>
            <person name="Kwon S.Y."/>
            <person name="Kim H.A."/>
            <person name="Park J.M."/>
            <person name="Kim H.J."/>
            <person name="Choi S.B."/>
            <person name="Bosland P.W."/>
            <person name="Reeves G."/>
            <person name="Jo S.H."/>
            <person name="Lee B.W."/>
            <person name="Cho H.T."/>
            <person name="Choi H.S."/>
            <person name="Lee M.S."/>
            <person name="Yu Y."/>
            <person name="Do Choi Y."/>
            <person name="Park B.S."/>
            <person name="van Deynze A."/>
            <person name="Ashrafi H."/>
            <person name="Hill T."/>
            <person name="Kim W.T."/>
            <person name="Pai H.S."/>
            <person name="Ahn H.K."/>
            <person name="Yeam I."/>
            <person name="Giovannoni J.J."/>
            <person name="Rose J.K."/>
            <person name="Sorensen I."/>
            <person name="Lee S.J."/>
            <person name="Kim R.W."/>
            <person name="Choi I.Y."/>
            <person name="Choi B.S."/>
            <person name="Lim J.S."/>
            <person name="Lee Y.H."/>
            <person name="Choi D."/>
        </authorList>
    </citation>
    <scope>NUCLEOTIDE SEQUENCE [LARGE SCALE GENOMIC DNA]</scope>
    <source>
        <strain evidence="8">cv. CM334</strain>
    </source>
</reference>
<dbReference type="GO" id="GO:0006952">
    <property type="term" value="P:defense response"/>
    <property type="evidence" value="ECO:0007669"/>
    <property type="project" value="UniProtKB-KW"/>
</dbReference>
<evidence type="ECO:0000256" key="3">
    <source>
        <dbReference type="ARBA" id="ARBA00022821"/>
    </source>
</evidence>
<dbReference type="STRING" id="4072.A0A2G2Z737"/>
<dbReference type="SUPFAM" id="SSF52058">
    <property type="entry name" value="L domain-like"/>
    <property type="match status" value="1"/>
</dbReference>
<dbReference type="InterPro" id="IPR058922">
    <property type="entry name" value="WHD_DRP"/>
</dbReference>
<evidence type="ECO:0000313" key="8">
    <source>
        <dbReference type="Proteomes" id="UP000222542"/>
    </source>
</evidence>
<evidence type="ECO:0000256" key="2">
    <source>
        <dbReference type="ARBA" id="ARBA00022741"/>
    </source>
</evidence>
<dbReference type="Pfam" id="PF23559">
    <property type="entry name" value="WHD_DRP"/>
    <property type="match status" value="1"/>
</dbReference>
<name>A0A2G2Z737_CAPAN</name>
<feature type="domain" description="Disease resistance R13L4/SHOC-2-like LRR" evidence="6">
    <location>
        <begin position="169"/>
        <end position="444"/>
    </location>
</feature>
<dbReference type="PANTHER" id="PTHR15140">
    <property type="entry name" value="TUBULIN-SPECIFIC CHAPERONE E"/>
    <property type="match status" value="1"/>
</dbReference>
<proteinExistence type="predicted"/>
<feature type="domain" description="Disease resistance protein winged helix" evidence="5">
    <location>
        <begin position="25"/>
        <end position="92"/>
    </location>
</feature>
<dbReference type="Gene3D" id="1.10.10.10">
    <property type="entry name" value="Winged helix-like DNA-binding domain superfamily/Winged helix DNA-binding domain"/>
    <property type="match status" value="1"/>
</dbReference>
<keyword evidence="3" id="KW-0611">Plant defense</keyword>
<dbReference type="EMBL" id="AYRZ02000006">
    <property type="protein sequence ID" value="PHT77675.1"/>
    <property type="molecule type" value="Genomic_DNA"/>
</dbReference>
<dbReference type="PANTHER" id="PTHR15140:SF52">
    <property type="entry name" value="LATE BLIGHT RESISTANCE PROTEIN HOMOLOG R1A-4"/>
    <property type="match status" value="1"/>
</dbReference>
<gene>
    <name evidence="7" type="ORF">T459_15727</name>
</gene>
<dbReference type="InterPro" id="IPR032675">
    <property type="entry name" value="LRR_dom_sf"/>
</dbReference>
<dbReference type="InterPro" id="IPR055414">
    <property type="entry name" value="LRR_R13L4/SHOC2-like"/>
</dbReference>
<comment type="caution">
    <text evidence="7">The sequence shown here is derived from an EMBL/GenBank/DDBJ whole genome shotgun (WGS) entry which is preliminary data.</text>
</comment>
<dbReference type="Gene3D" id="3.80.10.10">
    <property type="entry name" value="Ribonuclease Inhibitor"/>
    <property type="match status" value="1"/>
</dbReference>
<accession>A0A2G2Z737</accession>
<keyword evidence="4" id="KW-0067">ATP-binding</keyword>
<keyword evidence="8" id="KW-1185">Reference proteome</keyword>
<keyword evidence="1" id="KW-0677">Repeat</keyword>
<evidence type="ECO:0000256" key="1">
    <source>
        <dbReference type="ARBA" id="ARBA00022737"/>
    </source>
</evidence>
<evidence type="ECO:0000313" key="7">
    <source>
        <dbReference type="EMBL" id="PHT77675.1"/>
    </source>
</evidence>
<protein>
    <submittedName>
        <fullName evidence="7">Uncharacterized protein</fullName>
    </submittedName>
</protein>
<reference evidence="7 8" key="2">
    <citation type="journal article" date="2017" name="Genome Biol.">
        <title>New reference genome sequences of hot pepper reveal the massive evolution of plant disease-resistance genes by retroduplication.</title>
        <authorList>
            <person name="Kim S."/>
            <person name="Park J."/>
            <person name="Yeom S.I."/>
            <person name="Kim Y.M."/>
            <person name="Seo E."/>
            <person name="Kim K.T."/>
            <person name="Kim M.S."/>
            <person name="Lee J.M."/>
            <person name="Cheong K."/>
            <person name="Shin H.S."/>
            <person name="Kim S.B."/>
            <person name="Han K."/>
            <person name="Lee J."/>
            <person name="Park M."/>
            <person name="Lee H.A."/>
            <person name="Lee H.Y."/>
            <person name="Lee Y."/>
            <person name="Oh S."/>
            <person name="Lee J.H."/>
            <person name="Choi E."/>
            <person name="Choi E."/>
            <person name="Lee S.E."/>
            <person name="Jeon J."/>
            <person name="Kim H."/>
            <person name="Choi G."/>
            <person name="Song H."/>
            <person name="Lee J."/>
            <person name="Lee S.C."/>
            <person name="Kwon J.K."/>
            <person name="Lee H.Y."/>
            <person name="Koo N."/>
            <person name="Hong Y."/>
            <person name="Kim R.W."/>
            <person name="Kang W.H."/>
            <person name="Huh J.H."/>
            <person name="Kang B.C."/>
            <person name="Yang T.J."/>
            <person name="Lee Y.H."/>
            <person name="Bennetzen J.L."/>
            <person name="Choi D."/>
        </authorList>
    </citation>
    <scope>NUCLEOTIDE SEQUENCE [LARGE SCALE GENOMIC DNA]</scope>
    <source>
        <strain evidence="8">cv. CM334</strain>
    </source>
</reference>
<sequence>MKVIELSYDHLPHHMKPRILYLASFPKDTAMDRVMLKMYWRAEGIVEQTEMKSLEEEMGIYLDKLISSSLVIAFNEIGDYSSCQLHALVHDFCLIKAREEKWFVQISSSDPSSSSDLMASIVIINYDKEHFKPNNFVLLNSIKKRHSGKHRCSLAITGDKIEDCLPDACHLRDLRLLRVLDLSPSFMMVKNSLLNEICMLNHLRFLNIGTEVKYLPSSFSNLRNLETLVVINEGSTLVLLPSIWDLVKLRVLSIDACCFFDLDADEPILITTDSKLENLRVLETPVLSYAKGIEDIFISFPNLQRFTFVLKESWDYSTERYWFPKLDFLTELEELRVDFESSNTNDSGPSVATNWSWDFHFPYNLKTLSLFDLPLASDSLSTIARFPNLEELFLTRTIIQGEEWNMGEEDTFVNLKYLNLDLVSLAKLEVGEKSFPVLEKLDLRGCRKLENY</sequence>
<evidence type="ECO:0000259" key="6">
    <source>
        <dbReference type="Pfam" id="PF23598"/>
    </source>
</evidence>
<keyword evidence="2" id="KW-0547">Nucleotide-binding</keyword>